<evidence type="ECO:0000313" key="2">
    <source>
        <dbReference type="Proteomes" id="UP000036313"/>
    </source>
</evidence>
<sequence length="304" mass="33584">MTHANGWPTLVVADWQDTRDTVHLWTQIVGKVKLAATPTVNHWWNSVFYVDARGLTTSLMRWQGTAFDVSFDFVEHVLRIRVTDGRSRTMALQPRSVADFHAEFRGHLDELGIDVPISPTPVELQHATPFAEDTEHASYDAAAVTDFFTSLVSADRVMTDYRADFTGKSSPVHFFWGAFDLAVTRFSGRQAPPHPGGVPNCPDWVMTEAYNAEVASAGYWPGGAEEGVFYAYAYPQPDGYDTADLGVEGSSFDTGLGEFVLPYRSVRTSDDPDGLLRRFLDATAAAAADLAAWPEQPVRPPKHL</sequence>
<evidence type="ECO:0008006" key="3">
    <source>
        <dbReference type="Google" id="ProtNLM"/>
    </source>
</evidence>
<protein>
    <recommendedName>
        <fullName evidence="3">Ava_C0101 and related proteins</fullName>
    </recommendedName>
</protein>
<name>A0A0J6VXM2_9MYCO</name>
<comment type="caution">
    <text evidence="1">The sequence shown here is derived from an EMBL/GenBank/DDBJ whole genome shotgun (WGS) entry which is preliminary data.</text>
</comment>
<accession>A0A0J6VXM2</accession>
<evidence type="ECO:0000313" key="1">
    <source>
        <dbReference type="EMBL" id="KMO74884.1"/>
    </source>
</evidence>
<proteinExistence type="predicted"/>
<organism evidence="1 2">
    <name type="scientific">Mycolicibacterium obuense</name>
    <dbReference type="NCBI Taxonomy" id="1807"/>
    <lineage>
        <taxon>Bacteria</taxon>
        <taxon>Bacillati</taxon>
        <taxon>Actinomycetota</taxon>
        <taxon>Actinomycetes</taxon>
        <taxon>Mycobacteriales</taxon>
        <taxon>Mycobacteriaceae</taxon>
        <taxon>Mycolicibacterium</taxon>
    </lineage>
</organism>
<dbReference type="Proteomes" id="UP000036313">
    <property type="component" value="Unassembled WGS sequence"/>
</dbReference>
<dbReference type="AlphaFoldDB" id="A0A0J6VXM2"/>
<dbReference type="InterPro" id="IPR046038">
    <property type="entry name" value="DUF5996"/>
</dbReference>
<gene>
    <name evidence="1" type="ORF">MOBUDSM44075_03177</name>
</gene>
<dbReference type="Pfam" id="PF19459">
    <property type="entry name" value="DUF5996"/>
    <property type="match status" value="1"/>
</dbReference>
<dbReference type="EMBL" id="JYNU01000018">
    <property type="protein sequence ID" value="KMO74884.1"/>
    <property type="molecule type" value="Genomic_DNA"/>
</dbReference>
<dbReference type="PATRIC" id="fig|1807.14.peg.3198"/>
<dbReference type="RefSeq" id="WP_048423827.1">
    <property type="nucleotide sequence ID" value="NZ_JYNU01000018.1"/>
</dbReference>
<reference evidence="1 2" key="1">
    <citation type="journal article" date="2015" name="Genome Biol. Evol.">
        <title>Characterization of Three Mycobacterium spp. with Potential Use in Bioremediation by Genome Sequencing and Comparative Genomics.</title>
        <authorList>
            <person name="Das S."/>
            <person name="Pettersson B.M."/>
            <person name="Behra P.R."/>
            <person name="Ramesh M."/>
            <person name="Dasgupta S."/>
            <person name="Bhattacharya A."/>
            <person name="Kirsebom L.A."/>
        </authorList>
    </citation>
    <scope>NUCLEOTIDE SEQUENCE [LARGE SCALE GENOMIC DNA]</scope>
    <source>
        <strain evidence="1 2">DSM 44075</strain>
    </source>
</reference>